<gene>
    <name evidence="7" type="ORF">FNV43_RR13741</name>
</gene>
<dbReference type="GO" id="GO:0046983">
    <property type="term" value="F:protein dimerization activity"/>
    <property type="evidence" value="ECO:0007669"/>
    <property type="project" value="InterPro"/>
</dbReference>
<evidence type="ECO:0000313" key="8">
    <source>
        <dbReference type="Proteomes" id="UP000796880"/>
    </source>
</evidence>
<evidence type="ECO:0000256" key="4">
    <source>
        <dbReference type="PIRSR" id="PIRSR005739-1"/>
    </source>
</evidence>
<dbReference type="Proteomes" id="UP000796880">
    <property type="component" value="Unassembled WGS sequence"/>
</dbReference>
<dbReference type="PIRSF" id="PIRSF005739">
    <property type="entry name" value="O-mtase"/>
    <property type="match status" value="1"/>
</dbReference>
<evidence type="ECO:0008006" key="9">
    <source>
        <dbReference type="Google" id="ProtNLM"/>
    </source>
</evidence>
<dbReference type="Gene3D" id="3.40.50.150">
    <property type="entry name" value="Vaccinia Virus protein VP39"/>
    <property type="match status" value="1"/>
</dbReference>
<organism evidence="7 8">
    <name type="scientific">Rhamnella rubrinervis</name>
    <dbReference type="NCBI Taxonomy" id="2594499"/>
    <lineage>
        <taxon>Eukaryota</taxon>
        <taxon>Viridiplantae</taxon>
        <taxon>Streptophyta</taxon>
        <taxon>Embryophyta</taxon>
        <taxon>Tracheophyta</taxon>
        <taxon>Spermatophyta</taxon>
        <taxon>Magnoliopsida</taxon>
        <taxon>eudicotyledons</taxon>
        <taxon>Gunneridae</taxon>
        <taxon>Pentapetalae</taxon>
        <taxon>rosids</taxon>
        <taxon>fabids</taxon>
        <taxon>Rosales</taxon>
        <taxon>Rhamnaceae</taxon>
        <taxon>rhamnoid group</taxon>
        <taxon>Rhamneae</taxon>
        <taxon>Rhamnella</taxon>
    </lineage>
</organism>
<dbReference type="Pfam" id="PF00891">
    <property type="entry name" value="Methyltransf_2"/>
    <property type="match status" value="1"/>
</dbReference>
<evidence type="ECO:0000256" key="3">
    <source>
        <dbReference type="ARBA" id="ARBA00022691"/>
    </source>
</evidence>
<comment type="caution">
    <text evidence="7">The sequence shown here is derived from an EMBL/GenBank/DDBJ whole genome shotgun (WGS) entry which is preliminary data.</text>
</comment>
<dbReference type="FunFam" id="3.40.50.150:FF:000057">
    <property type="entry name" value="O-methyltransferase ZRP4"/>
    <property type="match status" value="1"/>
</dbReference>
<dbReference type="Pfam" id="PF08100">
    <property type="entry name" value="Dimerisation"/>
    <property type="match status" value="1"/>
</dbReference>
<keyword evidence="8" id="KW-1185">Reference proteome</keyword>
<sequence length="369" mass="41312">MEESKSLRVVNKDLVVEENATELLEAQAHIFSHIYSYVNSGALKCAAQLGILETIHSHGKPMPLSHLVSSLPVHHSKAPFVYRIMRILVHAGFFRLEKIDGEEEGYVLTLASKLLLKDNPFTMAPFLPVILHPILTSLWDPLSTWFQNDDPTPFDTAHGMKFWDYTVLHPDISQKFNESMASDARLATRMVIERCKGVFEGLESLVDVGGGTGTMAKAIAKEFPSMECTVFDQPHVVADLQGSNNLKYVGGDMFDSIPSAEAVLLKSVLHDWTDEECVRILERCKHAIGTRNGSKGKVIIVEMMISENDDEVDQVSTQAKLCFDMMMMTMFNGKERSEKEWAQIISGAGFKNYKISHLLGFRSVIEVFP</sequence>
<evidence type="ECO:0000256" key="2">
    <source>
        <dbReference type="ARBA" id="ARBA00022679"/>
    </source>
</evidence>
<dbReference type="Gene3D" id="1.10.10.10">
    <property type="entry name" value="Winged helix-like DNA-binding domain superfamily/Winged helix DNA-binding domain"/>
    <property type="match status" value="1"/>
</dbReference>
<keyword evidence="1" id="KW-0489">Methyltransferase</keyword>
<dbReference type="SUPFAM" id="SSF53335">
    <property type="entry name" value="S-adenosyl-L-methionine-dependent methyltransferases"/>
    <property type="match status" value="1"/>
</dbReference>
<evidence type="ECO:0000313" key="7">
    <source>
        <dbReference type="EMBL" id="KAF3444051.1"/>
    </source>
</evidence>
<dbReference type="InterPro" id="IPR001077">
    <property type="entry name" value="COMT_C"/>
</dbReference>
<dbReference type="InterPro" id="IPR036388">
    <property type="entry name" value="WH-like_DNA-bd_sf"/>
</dbReference>
<evidence type="ECO:0000259" key="5">
    <source>
        <dbReference type="Pfam" id="PF00891"/>
    </source>
</evidence>
<evidence type="ECO:0000259" key="6">
    <source>
        <dbReference type="Pfam" id="PF08100"/>
    </source>
</evidence>
<dbReference type="GO" id="GO:0008757">
    <property type="term" value="F:S-adenosylmethionine-dependent methyltransferase activity"/>
    <property type="evidence" value="ECO:0007669"/>
    <property type="project" value="UniProtKB-ARBA"/>
</dbReference>
<name>A0A8K0MFI5_9ROSA</name>
<keyword evidence="3" id="KW-0949">S-adenosyl-L-methionine</keyword>
<dbReference type="EMBL" id="VOIH02000006">
    <property type="protein sequence ID" value="KAF3444051.1"/>
    <property type="molecule type" value="Genomic_DNA"/>
</dbReference>
<dbReference type="PROSITE" id="PS51683">
    <property type="entry name" value="SAM_OMT_II"/>
    <property type="match status" value="1"/>
</dbReference>
<feature type="active site" description="Proton acceptor" evidence="4">
    <location>
        <position position="270"/>
    </location>
</feature>
<dbReference type="InterPro" id="IPR029063">
    <property type="entry name" value="SAM-dependent_MTases_sf"/>
</dbReference>
<protein>
    <recommendedName>
        <fullName evidence="9">O-methyltransferase</fullName>
    </recommendedName>
</protein>
<dbReference type="GO" id="GO:0008171">
    <property type="term" value="F:O-methyltransferase activity"/>
    <property type="evidence" value="ECO:0007669"/>
    <property type="project" value="InterPro"/>
</dbReference>
<dbReference type="InterPro" id="IPR012967">
    <property type="entry name" value="COMT_dimerisation"/>
</dbReference>
<dbReference type="GO" id="GO:0009717">
    <property type="term" value="P:isoflavonoid biosynthetic process"/>
    <property type="evidence" value="ECO:0007669"/>
    <property type="project" value="UniProtKB-ARBA"/>
</dbReference>
<dbReference type="PANTHER" id="PTHR11746">
    <property type="entry name" value="O-METHYLTRANSFERASE"/>
    <property type="match status" value="1"/>
</dbReference>
<feature type="domain" description="O-methyltransferase dimerisation" evidence="6">
    <location>
        <begin position="32"/>
        <end position="118"/>
    </location>
</feature>
<reference evidence="7" key="1">
    <citation type="submission" date="2020-03" db="EMBL/GenBank/DDBJ databases">
        <title>A high-quality chromosome-level genome assembly of a woody plant with both climbing and erect habits, Rhamnella rubrinervis.</title>
        <authorList>
            <person name="Lu Z."/>
            <person name="Yang Y."/>
            <person name="Zhu X."/>
            <person name="Sun Y."/>
        </authorList>
    </citation>
    <scope>NUCLEOTIDE SEQUENCE</scope>
    <source>
        <strain evidence="7">BYM</strain>
        <tissue evidence="7">Leaf</tissue>
    </source>
</reference>
<dbReference type="SUPFAM" id="SSF46785">
    <property type="entry name" value="Winged helix' DNA-binding domain"/>
    <property type="match status" value="1"/>
</dbReference>
<proteinExistence type="predicted"/>
<accession>A0A8K0MFI5</accession>
<feature type="domain" description="O-methyltransferase C-terminal" evidence="5">
    <location>
        <begin position="139"/>
        <end position="351"/>
    </location>
</feature>
<dbReference type="GO" id="GO:0032259">
    <property type="term" value="P:methylation"/>
    <property type="evidence" value="ECO:0007669"/>
    <property type="project" value="UniProtKB-KW"/>
</dbReference>
<evidence type="ECO:0000256" key="1">
    <source>
        <dbReference type="ARBA" id="ARBA00022603"/>
    </source>
</evidence>
<dbReference type="OrthoDB" id="2410195at2759"/>
<keyword evidence="2" id="KW-0808">Transferase</keyword>
<dbReference type="AlphaFoldDB" id="A0A8K0MFI5"/>
<dbReference type="FunFam" id="1.10.10.10:FF:000213">
    <property type="entry name" value="Coniferyl alcohol 9-O-methyltransferase"/>
    <property type="match status" value="1"/>
</dbReference>
<dbReference type="InterPro" id="IPR036390">
    <property type="entry name" value="WH_DNA-bd_sf"/>
</dbReference>
<dbReference type="InterPro" id="IPR016461">
    <property type="entry name" value="COMT-like"/>
</dbReference>